<dbReference type="GO" id="GO:0001729">
    <property type="term" value="F:ceramide kinase activity"/>
    <property type="evidence" value="ECO:0007669"/>
    <property type="project" value="TreeGrafter"/>
</dbReference>
<dbReference type="PANTHER" id="PTHR12358">
    <property type="entry name" value="SPHINGOSINE KINASE"/>
    <property type="match status" value="1"/>
</dbReference>
<dbReference type="InterPro" id="IPR016064">
    <property type="entry name" value="NAD/diacylglycerol_kinase_sf"/>
</dbReference>
<accession>A0AAD7ZF24</accession>
<dbReference type="AlphaFoldDB" id="A0AAD7ZF24"/>
<feature type="non-terminal residue" evidence="2">
    <location>
        <position position="1"/>
    </location>
</feature>
<gene>
    <name evidence="2" type="ORF">L9F63_024453</name>
</gene>
<evidence type="ECO:0000313" key="3">
    <source>
        <dbReference type="Proteomes" id="UP001233999"/>
    </source>
</evidence>
<organism evidence="2 3">
    <name type="scientific">Diploptera punctata</name>
    <name type="common">Pacific beetle cockroach</name>
    <dbReference type="NCBI Taxonomy" id="6984"/>
    <lineage>
        <taxon>Eukaryota</taxon>
        <taxon>Metazoa</taxon>
        <taxon>Ecdysozoa</taxon>
        <taxon>Arthropoda</taxon>
        <taxon>Hexapoda</taxon>
        <taxon>Insecta</taxon>
        <taxon>Pterygota</taxon>
        <taxon>Neoptera</taxon>
        <taxon>Polyneoptera</taxon>
        <taxon>Dictyoptera</taxon>
        <taxon>Blattodea</taxon>
        <taxon>Blaberoidea</taxon>
        <taxon>Blaberidae</taxon>
        <taxon>Diplopterinae</taxon>
        <taxon>Diploptera</taxon>
    </lineage>
</organism>
<dbReference type="Gene3D" id="2.60.200.40">
    <property type="match status" value="1"/>
</dbReference>
<evidence type="ECO:0000313" key="2">
    <source>
        <dbReference type="EMBL" id="KAJ9579429.1"/>
    </source>
</evidence>
<dbReference type="PANTHER" id="PTHR12358:SF111">
    <property type="entry name" value="CERAMIDE KINASE, ISOFORM A"/>
    <property type="match status" value="1"/>
</dbReference>
<comment type="caution">
    <text evidence="2">The sequence shown here is derived from an EMBL/GenBank/DDBJ whole genome shotgun (WGS) entry which is preliminary data.</text>
</comment>
<reference evidence="2" key="1">
    <citation type="journal article" date="2023" name="IScience">
        <title>Live-bearing cockroach genome reveals convergent evolutionary mechanisms linked to viviparity in insects and beyond.</title>
        <authorList>
            <person name="Fouks B."/>
            <person name="Harrison M.C."/>
            <person name="Mikhailova A.A."/>
            <person name="Marchal E."/>
            <person name="English S."/>
            <person name="Carruthers M."/>
            <person name="Jennings E.C."/>
            <person name="Chiamaka E.L."/>
            <person name="Frigard R.A."/>
            <person name="Pippel M."/>
            <person name="Attardo G.M."/>
            <person name="Benoit J.B."/>
            <person name="Bornberg-Bauer E."/>
            <person name="Tobe S.S."/>
        </authorList>
    </citation>
    <scope>NUCLEOTIDE SEQUENCE</scope>
    <source>
        <strain evidence="2">Stay&amp;Tobe</strain>
    </source>
</reference>
<dbReference type="GO" id="GO:0006672">
    <property type="term" value="P:ceramide metabolic process"/>
    <property type="evidence" value="ECO:0007669"/>
    <property type="project" value="TreeGrafter"/>
</dbReference>
<dbReference type="InterPro" id="IPR045363">
    <property type="entry name" value="CERK_C"/>
</dbReference>
<feature type="domain" description="Ceramide kinase C-terminal" evidence="1">
    <location>
        <begin position="104"/>
        <end position="319"/>
    </location>
</feature>
<protein>
    <recommendedName>
        <fullName evidence="1">Ceramide kinase C-terminal domain-containing protein</fullName>
    </recommendedName>
</protein>
<dbReference type="InterPro" id="IPR050187">
    <property type="entry name" value="Lipid_Phosphate_FormReg"/>
</dbReference>
<evidence type="ECO:0000259" key="1">
    <source>
        <dbReference type="Pfam" id="PF19280"/>
    </source>
</evidence>
<proteinExistence type="predicted"/>
<name>A0AAD7ZF24_DIPPU</name>
<dbReference type="SUPFAM" id="SSF111331">
    <property type="entry name" value="NAD kinase/diacylglycerol kinase-like"/>
    <property type="match status" value="1"/>
</dbReference>
<dbReference type="EMBL" id="JASPKZ010008423">
    <property type="protein sequence ID" value="KAJ9579429.1"/>
    <property type="molecule type" value="Genomic_DNA"/>
</dbReference>
<keyword evidence="3" id="KW-1185">Reference proteome</keyword>
<sequence length="324" mass="36951">SMSNVVNDRPFTVFPVFTSLPSEPNWISHSPPASDLPERNIAENLTNVENIKVFEIVNSCLSENCNLNNNLYIYIFLGDSTGLDLCSIHSNATLLRYYSSVISYGYLGDVLRDSENFRWMGPKRYEYSGFKKFMANHGYEGEVTLLADSCRPSTGPKCIENCSRCQMSIINPECEWKTFRGRFFMVNGANVSCACTRSPNGISPYCHLGDGCVDVLLIKHTNLFNNLRLLLRLSSKEKNKNVFDLPFVEVHRAREFTFRALPKPVSPAEFPPPRLIPGVSVWNCDGEVQWETNIRIRVHCQLLQVFTRRVQETDEEESCKMCPF</sequence>
<dbReference type="GO" id="GO:0016020">
    <property type="term" value="C:membrane"/>
    <property type="evidence" value="ECO:0007669"/>
    <property type="project" value="GOC"/>
</dbReference>
<dbReference type="Pfam" id="PF19280">
    <property type="entry name" value="CERK_C"/>
    <property type="match status" value="1"/>
</dbReference>
<dbReference type="Proteomes" id="UP001233999">
    <property type="component" value="Unassembled WGS sequence"/>
</dbReference>
<reference evidence="2" key="2">
    <citation type="submission" date="2023-05" db="EMBL/GenBank/DDBJ databases">
        <authorList>
            <person name="Fouks B."/>
        </authorList>
    </citation>
    <scope>NUCLEOTIDE SEQUENCE</scope>
    <source>
        <strain evidence="2">Stay&amp;Tobe</strain>
        <tissue evidence="2">Testes</tissue>
    </source>
</reference>